<sequence>MAKWTIFDKHGVAKVSVVELELRDEWMAECYLTVTIRSATPIKFAIGDYIDYRGERYTIQYDPNVLKKASSGSYGEGFTYSNIKFVGLQDEIVRCDFNDIVLRDNQMHYTALPTFPFYCETVDDLLDRIQANLEELYPAQWTIIGLNTLRNKQRGTAVNRLKAFTDAYKTYIDQTEATKTEPYGKVGVAETVDKITCWDALKKVHDDFGLNFIIRGRVIIVGTAGVFTASKFRYGKGNGLYEIERIAESDQQIVTRLRAYGSEDNLPSRYYANTTEDMPNNMAVSKLMLPGFPTQSLADWVDAHKNAAGYEWLLDAVNEGFAFSKDAHRPYIDSPNIKEYGIRPSSIIFDGSEDKENIHPTIEGMVYDGKAIDEIYAADQIEDNGVSTENPNNFKITLPALGFDLGKVYEDSASIDIKNGMCGARSFKMVSAPTKNSDGRWVCTVERVHDDVLDLWFPYNDFQIKQGDKFVLTGIKLPDEYISSASVKLFKASIEALRKNHAPRYTYQPRIDEIWMQRQHDLAVSSDGTTSLHDTLKAGDIFSFADDDLAIDANIIIDVLTIKENGNNGVPTYEVTLRDEKQVGTMQKITNKIDSAFTNAVTTAVGGGLTSRQVQRLIERFGSEQFLSKLDDDTAAGFIKMLKGLQIGNSYVPGLLGEGGVLRMDADGKTYLEADKMYIRMKAYFDSVEVREYKHSVGNRVASPAGAKCVRVEWLGANNKVLEQTNANLKSVKKFRCFFRASDGEDTTRNNFVVGDQIYCHVTTVAGSSDNPESKGQNQKHYWRLCVGCNTEGTLTKDGEAWIDLSNNTTETISSKSYTGYQTGSDIPEAQDSMIQLGNVNDTTRQGAIIEFVSGNNAPAYQIYQGINSFSLNGKSMITMGYNSATGKAELKVHGNAYIGDPNGSAFLSYDSAKKELKIKAKVEILPNGSTIGNKTFAEYIKENQNNYDDSALQTLLANKYLGLLTGGSISQSIGDAQDAADKAQGAADDAQKTADDANTAAGKAQTSADNAQKSANTANQGVKDAASAAKKADDKAAAAQKKADEAYNKAATFNYLSQALSSSTEIDGGLILSTLIALRDKSGAIWSGINGAYNEDDETVEGGALGHGIAAWYGGRMIDHEATPTLADYAKILFRHDGSGYLAGGNISWNKLGKVTIKDIYTDVSGSEKKLGTMLNDLMTFNNAFHFRLNGNNVLGIVPQVTFDNLSIGGNAVATQKWVNETFVTKAFFDNIFRLYNGYGSSASKIAVNGSLPSDTSKLNIEAVFSFWTKKAIASLGQGDDGSTTYSALAQLNDVKVSSPAVDQVLAFNGTHWYNKTLELGSLTLAGLSDVAISNPAANQMLAYDATNKKWVNIAVPATGVTSVGLTMPTGFSVASSPITAKGTLAVTFTSGYSLPTTAKQTNWDKAYGWGNHASAGYVKSVKIGTTSYSPASGVITLPAYPTDYYSNATSRTANYVLAAPDGEAGVATFRALVAADIPSLTKSKISDFPTTWAWSAITGKPTTWAWASITGKPTTIAGYGITDAKIADGVITIGANTIKPLTSHQSLAAYTKTANYKGLRFLVGENAIGSYSPTSALDLLFAAGSNIALTIDDKTHTLTIANTYSYSHPTGGANTTIAASNGKVLSAITVNSLGHVTSVSSKALAAADIPNLSGTYAAVSRVSALEGYFTNGVAKKAVQLNTARSLWGNSFNGTGDINGNIVMNTANGTFIQIGGIRIVYDSANNALKVVKSDGTTAANFYATGGLASLGETTDGSAGVGDVTWALLESDKDTRQVAHSHLTTALSTYATQAWVSENFNKFNLPAATADVLGGVKVGYATSGKNYAVQLDGDNKMFVNVPWTDNNNYNYVKIIQSDPSSLTSYWLTLASGTGDKQLNINDSIKYKALSGSTSVLGRAELYIGNSIAKGKAKNMEGKLFIYSSTANAAVIACAALTATRNFTLPDKTGTFAMVSDIPTDNSQLANGAGYLKSISAATSSSYGGIKTGYTASGKNYAVVLNDDGQAYVNVPWTNTTYTFTNKGAKLAWDTTSTIATVGGVDIKVTMPANPNTDHYAWSDITGKPSFNYLPLSGGTLTGDLVLSKLIMYGGTDGTREFSITKTDGGKNIDIAWNWRNNDGAGLALRSVDMESGAFALWAKSSGGYKQLWGNANGTLTWDGNTVLTAKNSSVSLNGSTLTVKINGEIKSLTNTDTTYSANNGVGLSGTTFYNSGVRAATINGNYLRINTNGTNADLTIPYATSAGSVAWSNVTGKPAFNYLPLSGGTLTGLLTANGGVTIASSKTLKIGDIYIGYDAEANAIEIYKLDGTTHIAANLYARGGVASLGEITDGSAGVGDVTWDLLANDSDTRQVALSHLTTALSTYATLDWVNNHFGYTASGKNYAVQLDTNGKMFVNVPWTDNNTTYSAATQSANGLMSAADKKKLDGIAAGANKYTYTLPTATADVLGGIKIGYTNSGKNYAVALDANGNAYVNVPWTDNNTTYSFVNKGATLAWGATATIATVGGVDIKVTMPGNPDTNTWRPLGTGANDACAGNDARLSNARPASDVYAWAKAATKPSYAWSEITGKPSLNYLPLAGGTLTGLLTANAGIAIASSKTLKIGDIYLGYDSDNNAIEIYKLGEDDAHIAADLYTRGGITALGETADGIAGSGTGDVTWALLESDSDTRQISHKHLTTALSIYAQKSEAIKNITRNGTTFTATRADGTTFTFTQQDNDHYAWSDITGKPSTFAPSAHNHASLNGHDLRTTNNAPSWYMSNVGAASIYTEFCQTGGATTDFENRTTFTPWGDNSGQRPVQLAFNNHGMFMRTSASDTAWNSWNKIVHSGNFSDYGILASEKSKLFVNYLTDVKSYYDGKYTTLKSGAYLIGFGGYTGSLLHFQMDGSCSGLDICIPHYSGTDIFIRKTVDSARFERTSWTKLITVDNIGQYASSGGGSYNGGNIAGTFSSSNGVPLQFTGVGSGTYNVCQWYCQSNGITLETPRATDSPSATSLPFMVKTRGGQYGTLKAGDVWVDGTLYVKEGYGVESRPSGDGLLVYHPYSYTGVASSQWGVGAVSCQGVIRSDNSDLLHYKGNDWYTILDTSNGIHKHNMVSSNGNIPTWGTLTAGNGYSAGAIWNFPGGSDLAFAYKSGQVSMQVDGYFYQNEGNYRVCDVSGFTMNTGARISFGNTGTLIIGNSNNGGWLMLQDVCSMNGTAETYWSIRTNGNAVFQNVTSNGSLSALSDKRHKRILSKVELTVERLAAMPTIRYKWCDGRADKSIYAGSIAQDWQTVLPEVVKKADDVEGTLSLDYGVAALVAAISTARKVVDHERRIKELERENLELRQQLNKLIKG</sequence>
<organism evidence="5 6">
    <name type="scientific">Xylanibacter ruminicola</name>
    <name type="common">Prevotella ruminicola</name>
    <dbReference type="NCBI Taxonomy" id="839"/>
    <lineage>
        <taxon>Bacteria</taxon>
        <taxon>Pseudomonadati</taxon>
        <taxon>Bacteroidota</taxon>
        <taxon>Bacteroidia</taxon>
        <taxon>Bacteroidales</taxon>
        <taxon>Prevotellaceae</taxon>
        <taxon>Xylanibacter</taxon>
    </lineage>
</organism>
<dbReference type="InterPro" id="IPR000253">
    <property type="entry name" value="FHA_dom"/>
</dbReference>
<evidence type="ECO:0000313" key="6">
    <source>
        <dbReference type="Proteomes" id="UP000184280"/>
    </source>
</evidence>
<dbReference type="OrthoDB" id="1031347at2"/>
<accession>A0A1M7D3G1</accession>
<dbReference type="PROSITE" id="PS51688">
    <property type="entry name" value="ICA"/>
    <property type="match status" value="1"/>
</dbReference>
<dbReference type="Proteomes" id="UP000184280">
    <property type="component" value="Unassembled WGS sequence"/>
</dbReference>
<evidence type="ECO:0000259" key="3">
    <source>
        <dbReference type="PROSITE" id="PS50006"/>
    </source>
</evidence>
<feature type="compositionally biased region" description="Polar residues" evidence="2">
    <location>
        <begin position="1005"/>
        <end position="1021"/>
    </location>
</feature>
<feature type="coiled-coil region" evidence="1">
    <location>
        <begin position="3297"/>
        <end position="3331"/>
    </location>
</feature>
<keyword evidence="1" id="KW-0175">Coiled coil</keyword>
<dbReference type="RefSeq" id="WP_073042683.1">
    <property type="nucleotide sequence ID" value="NZ_FRCJ01000001.1"/>
</dbReference>
<dbReference type="Pfam" id="PF13884">
    <property type="entry name" value="Peptidase_S74"/>
    <property type="match status" value="1"/>
</dbReference>
<reference evidence="5 6" key="1">
    <citation type="submission" date="2016-11" db="EMBL/GenBank/DDBJ databases">
        <authorList>
            <person name="Jaros S."/>
            <person name="Januszkiewicz K."/>
            <person name="Wedrychowicz H."/>
        </authorList>
    </citation>
    <scope>NUCLEOTIDE SEQUENCE [LARGE SCALE GENOMIC DNA]</scope>
    <source>
        <strain evidence="5 6">BPI-34</strain>
    </source>
</reference>
<evidence type="ECO:0000313" key="5">
    <source>
        <dbReference type="EMBL" id="SHL74061.1"/>
    </source>
</evidence>
<proteinExistence type="predicted"/>
<feature type="domain" description="Peptidase S74" evidence="4">
    <location>
        <begin position="3221"/>
        <end position="3318"/>
    </location>
</feature>
<evidence type="ECO:0000256" key="1">
    <source>
        <dbReference type="SAM" id="Coils"/>
    </source>
</evidence>
<evidence type="ECO:0000259" key="4">
    <source>
        <dbReference type="PROSITE" id="PS51688"/>
    </source>
</evidence>
<evidence type="ECO:0000256" key="2">
    <source>
        <dbReference type="SAM" id="MobiDB-lite"/>
    </source>
</evidence>
<gene>
    <name evidence="5" type="ORF">SAMN04488494_0617</name>
</gene>
<dbReference type="PROSITE" id="PS50006">
    <property type="entry name" value="FHA_DOMAIN"/>
    <property type="match status" value="1"/>
</dbReference>
<feature type="domain" description="FHA" evidence="3">
    <location>
        <begin position="2638"/>
        <end position="2703"/>
    </location>
</feature>
<dbReference type="InterPro" id="IPR030392">
    <property type="entry name" value="S74_ICA"/>
</dbReference>
<feature type="region of interest" description="Disordered" evidence="2">
    <location>
        <begin position="981"/>
        <end position="1027"/>
    </location>
</feature>
<name>A0A1M7D3G1_XYLRU</name>
<dbReference type="EMBL" id="FRCJ01000001">
    <property type="protein sequence ID" value="SHL74061.1"/>
    <property type="molecule type" value="Genomic_DNA"/>
</dbReference>
<protein>
    <submittedName>
        <fullName evidence="5">Uncharacterized protein</fullName>
    </submittedName>
</protein>